<feature type="transmembrane region" description="Helical" evidence="1">
    <location>
        <begin position="67"/>
        <end position="87"/>
    </location>
</feature>
<feature type="transmembrane region" description="Helical" evidence="1">
    <location>
        <begin position="93"/>
        <end position="110"/>
    </location>
</feature>
<keyword evidence="1" id="KW-1133">Transmembrane helix</keyword>
<reference evidence="2 3" key="1">
    <citation type="submission" date="2018-03" db="EMBL/GenBank/DDBJ databases">
        <title>Genomic Encyclopedia of Type Strains, Phase III (KMG-III): the genomes of soil and plant-associated and newly described type strains.</title>
        <authorList>
            <person name="Whitman W."/>
        </authorList>
    </citation>
    <scope>NUCLEOTIDE SEQUENCE [LARGE SCALE GENOMIC DNA]</scope>
    <source>
        <strain evidence="2 3">CGMCC 1.9313</strain>
    </source>
</reference>
<evidence type="ECO:0000313" key="3">
    <source>
        <dbReference type="Proteomes" id="UP000238034"/>
    </source>
</evidence>
<dbReference type="InterPro" id="IPR021279">
    <property type="entry name" value="DUF2721"/>
</dbReference>
<feature type="transmembrane region" description="Helical" evidence="1">
    <location>
        <begin position="6"/>
        <end position="24"/>
    </location>
</feature>
<sequence length="130" mass="14882">MTLSITTPILLFPAISLILLAYTAKFAHLANLTRNLNKQYSIDETAGLLHQIKNLRERIYLIKNMQVFGTGSFCLCIISIFMLFNNWLLAGQISFWLSTVAMMVALYFSLKEIWLSTDALKVVVNEVYKR</sequence>
<evidence type="ECO:0000256" key="1">
    <source>
        <dbReference type="SAM" id="Phobius"/>
    </source>
</evidence>
<comment type="caution">
    <text evidence="2">The sequence shown here is derived from an EMBL/GenBank/DDBJ whole genome shotgun (WGS) entry which is preliminary data.</text>
</comment>
<evidence type="ECO:0000313" key="2">
    <source>
        <dbReference type="EMBL" id="PRY52711.1"/>
    </source>
</evidence>
<gene>
    <name evidence="2" type="ORF">B0I27_105178</name>
</gene>
<dbReference type="EMBL" id="PVTH01000005">
    <property type="protein sequence ID" value="PRY52711.1"/>
    <property type="molecule type" value="Genomic_DNA"/>
</dbReference>
<organism evidence="2 3">
    <name type="scientific">Arcticibacter pallidicorallinus</name>
    <dbReference type="NCBI Taxonomy" id="1259464"/>
    <lineage>
        <taxon>Bacteria</taxon>
        <taxon>Pseudomonadati</taxon>
        <taxon>Bacteroidota</taxon>
        <taxon>Sphingobacteriia</taxon>
        <taxon>Sphingobacteriales</taxon>
        <taxon>Sphingobacteriaceae</taxon>
        <taxon>Arcticibacter</taxon>
    </lineage>
</organism>
<dbReference type="Pfam" id="PF11026">
    <property type="entry name" value="DUF2721"/>
    <property type="match status" value="1"/>
</dbReference>
<keyword evidence="3" id="KW-1185">Reference proteome</keyword>
<keyword evidence="1" id="KW-0472">Membrane</keyword>
<proteinExistence type="predicted"/>
<accession>A0A2T0U473</accession>
<name>A0A2T0U473_9SPHI</name>
<protein>
    <submittedName>
        <fullName evidence="2">Uncharacterized protein DUF2721</fullName>
    </submittedName>
</protein>
<dbReference type="Proteomes" id="UP000238034">
    <property type="component" value="Unassembled WGS sequence"/>
</dbReference>
<dbReference type="AlphaFoldDB" id="A0A2T0U473"/>
<keyword evidence="1" id="KW-0812">Transmembrane</keyword>
<dbReference type="OrthoDB" id="9813525at2"/>
<dbReference type="RefSeq" id="WP_106293126.1">
    <property type="nucleotide sequence ID" value="NZ_PVTH01000005.1"/>
</dbReference>